<sequence>MAFGDSTYTLNNPGNGNFWKEVELSVKFDPLMKHHVSRIESGAGSHVIYLAKRIQNDLIESISSKILKELNISFEDFRSQFYDNGANMNGRKKGVQVKFLHLTSKAFFITFGATLNLVVADPEKSLSDALNYFGHLIKLFKLFSASSHRWDVLLKHTRTTLKLWAESRWHSRIKSIKVVRYQDEQVKEAILEVTKTAADPVVRVEAQSLGTWILSLFLTHAAWCCCRLAEENQMFPYQLQKTGFAASQISAQQICEEMNVEAELKQKLLRTTKRHFWL</sequence>
<dbReference type="AlphaFoldDB" id="A0A7R8CJB7"/>
<protein>
    <submittedName>
        <fullName evidence="1">(salmon louse) hypothetical protein</fullName>
    </submittedName>
</protein>
<evidence type="ECO:0000313" key="1">
    <source>
        <dbReference type="EMBL" id="CAF2840753.1"/>
    </source>
</evidence>
<keyword evidence="2" id="KW-1185">Reference proteome</keyword>
<proteinExistence type="predicted"/>
<organism evidence="1 2">
    <name type="scientific">Lepeophtheirus salmonis</name>
    <name type="common">Salmon louse</name>
    <name type="synonym">Caligus salmonis</name>
    <dbReference type="NCBI Taxonomy" id="72036"/>
    <lineage>
        <taxon>Eukaryota</taxon>
        <taxon>Metazoa</taxon>
        <taxon>Ecdysozoa</taxon>
        <taxon>Arthropoda</taxon>
        <taxon>Crustacea</taxon>
        <taxon>Multicrustacea</taxon>
        <taxon>Hexanauplia</taxon>
        <taxon>Copepoda</taxon>
        <taxon>Siphonostomatoida</taxon>
        <taxon>Caligidae</taxon>
        <taxon>Lepeophtheirus</taxon>
    </lineage>
</organism>
<gene>
    <name evidence="1" type="ORF">LSAA_5391</name>
</gene>
<name>A0A7R8CJB7_LEPSM</name>
<evidence type="ECO:0000313" key="2">
    <source>
        <dbReference type="Proteomes" id="UP000675881"/>
    </source>
</evidence>
<reference evidence="1" key="1">
    <citation type="submission" date="2021-02" db="EMBL/GenBank/DDBJ databases">
        <authorList>
            <person name="Bekaert M."/>
        </authorList>
    </citation>
    <scope>NUCLEOTIDE SEQUENCE</scope>
    <source>
        <strain evidence="1">IoA-00</strain>
    </source>
</reference>
<dbReference type="PANTHER" id="PTHR45749:SF35">
    <property type="entry name" value="AC-LIKE TRANSPOSASE-RELATED"/>
    <property type="match status" value="1"/>
</dbReference>
<accession>A0A7R8CJB7</accession>
<dbReference type="Proteomes" id="UP000675881">
    <property type="component" value="Chromosome 14"/>
</dbReference>
<dbReference type="PANTHER" id="PTHR45749">
    <property type="match status" value="1"/>
</dbReference>
<dbReference type="EMBL" id="HG994593">
    <property type="protein sequence ID" value="CAF2840753.1"/>
    <property type="molecule type" value="Genomic_DNA"/>
</dbReference>